<dbReference type="Proteomes" id="UP000574104">
    <property type="component" value="Unassembled WGS sequence"/>
</dbReference>
<dbReference type="AlphaFoldDB" id="A0A7X0ZWD0"/>
<evidence type="ECO:0000256" key="1">
    <source>
        <dbReference type="ARBA" id="ARBA00022553"/>
    </source>
</evidence>
<evidence type="ECO:0000313" key="6">
    <source>
        <dbReference type="EMBL" id="MBC2283551.1"/>
    </source>
</evidence>
<evidence type="ECO:0000313" key="3">
    <source>
        <dbReference type="EMBL" id="MBC1372594.1"/>
    </source>
</evidence>
<organism evidence="8 11">
    <name type="scientific">Listeria booriae</name>
    <dbReference type="NCBI Taxonomy" id="1552123"/>
    <lineage>
        <taxon>Bacteria</taxon>
        <taxon>Bacillati</taxon>
        <taxon>Bacillota</taxon>
        <taxon>Bacilli</taxon>
        <taxon>Bacillales</taxon>
        <taxon>Listeriaceae</taxon>
        <taxon>Listeria</taxon>
    </lineage>
</organism>
<evidence type="ECO:0000313" key="8">
    <source>
        <dbReference type="EMBL" id="MBC2311718.1"/>
    </source>
</evidence>
<dbReference type="Proteomes" id="UP000544413">
    <property type="component" value="Unassembled WGS sequence"/>
</dbReference>
<dbReference type="InterPro" id="IPR036513">
    <property type="entry name" value="STAS_dom_sf"/>
</dbReference>
<dbReference type="EMBL" id="JAARPT010000005">
    <property type="protein sequence ID" value="MBC1402032.1"/>
    <property type="molecule type" value="Genomic_DNA"/>
</dbReference>
<proteinExistence type="predicted"/>
<evidence type="ECO:0000313" key="11">
    <source>
        <dbReference type="Proteomes" id="UP000565628"/>
    </source>
</evidence>
<dbReference type="Pfam" id="PF08678">
    <property type="entry name" value="Rsbr_N"/>
    <property type="match status" value="1"/>
</dbReference>
<evidence type="ECO:0000313" key="7">
    <source>
        <dbReference type="EMBL" id="MBC2293060.1"/>
    </source>
</evidence>
<evidence type="ECO:0000313" key="5">
    <source>
        <dbReference type="EMBL" id="MBC1617508.1"/>
    </source>
</evidence>
<dbReference type="Gene3D" id="3.30.750.24">
    <property type="entry name" value="STAS domain"/>
    <property type="match status" value="1"/>
</dbReference>
<evidence type="ECO:0000313" key="4">
    <source>
        <dbReference type="EMBL" id="MBC1402032.1"/>
    </source>
</evidence>
<evidence type="ECO:0000313" key="13">
    <source>
        <dbReference type="Proteomes" id="UP000585696"/>
    </source>
</evidence>
<evidence type="ECO:0000313" key="12">
    <source>
        <dbReference type="Proteomes" id="UP000574104"/>
    </source>
</evidence>
<dbReference type="GO" id="GO:0020037">
    <property type="term" value="F:heme binding"/>
    <property type="evidence" value="ECO:0007669"/>
    <property type="project" value="InterPro"/>
</dbReference>
<dbReference type="InterPro" id="IPR014792">
    <property type="entry name" value="RsbRA_N"/>
</dbReference>
<dbReference type="InterPro" id="IPR002645">
    <property type="entry name" value="STAS_dom"/>
</dbReference>
<dbReference type="InterPro" id="IPR012292">
    <property type="entry name" value="Globin/Proto"/>
</dbReference>
<evidence type="ECO:0000313" key="14">
    <source>
        <dbReference type="Proteomes" id="UP000591929"/>
    </source>
</evidence>
<dbReference type="Gene3D" id="1.10.490.10">
    <property type="entry name" value="Globins"/>
    <property type="match status" value="1"/>
</dbReference>
<dbReference type="PROSITE" id="PS50801">
    <property type="entry name" value="STAS"/>
    <property type="match status" value="1"/>
</dbReference>
<dbReference type="Proteomes" id="UP000543005">
    <property type="component" value="Unassembled WGS sequence"/>
</dbReference>
<dbReference type="PANTHER" id="PTHR33745">
    <property type="entry name" value="RSBT ANTAGONIST PROTEIN RSBS-RELATED"/>
    <property type="match status" value="1"/>
</dbReference>
<evidence type="ECO:0000313" key="9">
    <source>
        <dbReference type="Proteomes" id="UP000543005"/>
    </source>
</evidence>
<dbReference type="CDD" id="cd07041">
    <property type="entry name" value="STAS_RsbR_RsbS_like"/>
    <property type="match status" value="1"/>
</dbReference>
<dbReference type="InterPro" id="IPR051932">
    <property type="entry name" value="Bact_StressResp_Reg"/>
</dbReference>
<keyword evidence="1" id="KW-0597">Phosphoprotein</keyword>
<dbReference type="Pfam" id="PF01740">
    <property type="entry name" value="STAS"/>
    <property type="match status" value="1"/>
</dbReference>
<feature type="domain" description="STAS" evidence="2">
    <location>
        <begin position="153"/>
        <end position="268"/>
    </location>
</feature>
<dbReference type="PANTHER" id="PTHR33745:SF3">
    <property type="entry name" value="RSBT CO-ANTAGONIST PROTEIN RSBRC"/>
    <property type="match status" value="1"/>
</dbReference>
<dbReference type="EMBL" id="JAARZS010000008">
    <property type="protein sequence ID" value="MBC2283551.1"/>
    <property type="molecule type" value="Genomic_DNA"/>
</dbReference>
<dbReference type="Proteomes" id="UP000591929">
    <property type="component" value="Unassembled WGS sequence"/>
</dbReference>
<gene>
    <name evidence="4" type="ORF">HB836_10495</name>
    <name evidence="3" type="ORF">HB847_09435</name>
    <name evidence="5" type="ORF">HB904_15005</name>
    <name evidence="6" type="ORF">HCB69_04115</name>
    <name evidence="7" type="ORF">HCC36_07440</name>
    <name evidence="8" type="ORF">HCJ81_12550</name>
</gene>
<dbReference type="EMBL" id="JAARZT010000012">
    <property type="protein sequence ID" value="MBC2293060.1"/>
    <property type="molecule type" value="Genomic_DNA"/>
</dbReference>
<protein>
    <submittedName>
        <fullName evidence="8">STAS domain-containing protein</fullName>
    </submittedName>
</protein>
<comment type="caution">
    <text evidence="8">The sequence shown here is derived from an EMBL/GenBank/DDBJ whole genome shotgun (WGS) entry which is preliminary data.</text>
</comment>
<name>A0A7X0ZWD0_9LIST</name>
<dbReference type="Proteomes" id="UP000565628">
    <property type="component" value="Unassembled WGS sequence"/>
</dbReference>
<dbReference type="EMBL" id="JAASWV010000018">
    <property type="protein sequence ID" value="MBC2311718.1"/>
    <property type="molecule type" value="Genomic_DNA"/>
</dbReference>
<accession>A0A7X0ZWD0</accession>
<evidence type="ECO:0000259" key="2">
    <source>
        <dbReference type="PROSITE" id="PS50801"/>
    </source>
</evidence>
<dbReference type="EMBL" id="JAARSH010000011">
    <property type="protein sequence ID" value="MBC1617508.1"/>
    <property type="molecule type" value="Genomic_DNA"/>
</dbReference>
<dbReference type="SUPFAM" id="SSF52091">
    <property type="entry name" value="SpoIIaa-like"/>
    <property type="match status" value="1"/>
</dbReference>
<evidence type="ECO:0000313" key="10">
    <source>
        <dbReference type="Proteomes" id="UP000544413"/>
    </source>
</evidence>
<reference evidence="9 10" key="1">
    <citation type="submission" date="2020-03" db="EMBL/GenBank/DDBJ databases">
        <title>Soil Listeria distribution.</title>
        <authorList>
            <person name="Liao J."/>
            <person name="Wiedmann M."/>
        </authorList>
    </citation>
    <scope>NUCLEOTIDE SEQUENCE [LARGE SCALE GENOMIC DNA]</scope>
    <source>
        <strain evidence="8 11">FSL L7-0039</strain>
        <strain evidence="7 9">FSL L7-0051</strain>
        <strain evidence="6 13">FSL L7-0054</strain>
        <strain evidence="5 12">FSL L7-1299</strain>
        <strain evidence="4 10">FSL L7-1658</strain>
        <strain evidence="3 14">FSL L7-1681</strain>
    </source>
</reference>
<sequence>MYRDFANFIHTNKDLLLSRWMEEMTAQADPAILLVTSDLLYEDTSREFLDLIVANVLGSKDGSFNEKLDGFAQKVVDLGWSVHFVTKGLRNFGLIVYTEMKKQGVFNMANADDDAYYHFENWLSAMYSVVVNAYAESWEKTVSVQKTALQELSAPLLPIFDGISVMPLIGTIDTERAKLIMENLLIGVVKHRSDVVLIDITGVPIVDTMVAHHIIQASDAVRLVGCQAMLVGIRPEIAQTIVNLGIELDQVITTSTMKKGMEKALAMTHREIVEKEE</sequence>
<dbReference type="Proteomes" id="UP000585696">
    <property type="component" value="Unassembled WGS sequence"/>
</dbReference>
<dbReference type="GO" id="GO:0019825">
    <property type="term" value="F:oxygen binding"/>
    <property type="evidence" value="ECO:0007669"/>
    <property type="project" value="InterPro"/>
</dbReference>
<dbReference type="RefSeq" id="WP_185366695.1">
    <property type="nucleotide sequence ID" value="NZ_JAARPA010000004.1"/>
</dbReference>
<dbReference type="EMBL" id="JAARPL010000006">
    <property type="protein sequence ID" value="MBC1372594.1"/>
    <property type="molecule type" value="Genomic_DNA"/>
</dbReference>